<comment type="caution">
    <text evidence="2">The sequence shown here is derived from an EMBL/GenBank/DDBJ whole genome shotgun (WGS) entry which is preliminary data.</text>
</comment>
<keyword evidence="1" id="KW-1133">Transmembrane helix</keyword>
<feature type="transmembrane region" description="Helical" evidence="1">
    <location>
        <begin position="62"/>
        <end position="84"/>
    </location>
</feature>
<sequence length="260" mass="28047">MTVGIDDGERAAAPSDEELAEYEQERPARRLRPALDLVLSVWCAIVSVGVLAQVFFPLPQGTQFYLVIFLAAVLPMTLLCYRGIPGRRGTHDDPGILDWALALVALAVVSTAPGLRRVPGASSGSHYVGRGGRCPLAGASTRGLSSYDGLGLAGVQPGLHCVRLLRRVLAVHVGARAPRLQLRRDHRPAHDGYGGLLRDPVERGRVVHRALHHLRRGARLLGRGQVLHQPVVRGVQAQSYGAGPDRHAGRIPARHRVGIR</sequence>
<evidence type="ECO:0000313" key="2">
    <source>
        <dbReference type="EMBL" id="MBP2354723.1"/>
    </source>
</evidence>
<evidence type="ECO:0000313" key="3">
    <source>
        <dbReference type="Proteomes" id="UP000755585"/>
    </source>
</evidence>
<evidence type="ECO:0000256" key="1">
    <source>
        <dbReference type="SAM" id="Phobius"/>
    </source>
</evidence>
<dbReference type="EMBL" id="JAGINT010000002">
    <property type="protein sequence ID" value="MBP2354723.1"/>
    <property type="molecule type" value="Genomic_DNA"/>
</dbReference>
<organism evidence="2 3">
    <name type="scientific">Kribbella aluminosa</name>
    <dbReference type="NCBI Taxonomy" id="416017"/>
    <lineage>
        <taxon>Bacteria</taxon>
        <taxon>Bacillati</taxon>
        <taxon>Actinomycetota</taxon>
        <taxon>Actinomycetes</taxon>
        <taxon>Propionibacteriales</taxon>
        <taxon>Kribbellaceae</taxon>
        <taxon>Kribbella</taxon>
    </lineage>
</organism>
<proteinExistence type="predicted"/>
<protein>
    <submittedName>
        <fullName evidence="2">Uncharacterized protein</fullName>
    </submittedName>
</protein>
<keyword evidence="1" id="KW-0472">Membrane</keyword>
<accession>A0ABS4USX3</accession>
<feature type="transmembrane region" description="Helical" evidence="1">
    <location>
        <begin position="34"/>
        <end position="56"/>
    </location>
</feature>
<name>A0ABS4USX3_9ACTN</name>
<keyword evidence="1" id="KW-0812">Transmembrane</keyword>
<keyword evidence="3" id="KW-1185">Reference proteome</keyword>
<dbReference type="Proteomes" id="UP000755585">
    <property type="component" value="Unassembled WGS sequence"/>
</dbReference>
<gene>
    <name evidence="2" type="ORF">JOF29_005833</name>
</gene>
<reference evidence="2 3" key="1">
    <citation type="submission" date="2021-03" db="EMBL/GenBank/DDBJ databases">
        <title>Sequencing the genomes of 1000 actinobacteria strains.</title>
        <authorList>
            <person name="Klenk H.-P."/>
        </authorList>
    </citation>
    <scope>NUCLEOTIDE SEQUENCE [LARGE SCALE GENOMIC DNA]</scope>
    <source>
        <strain evidence="2 3">DSM 18824</strain>
    </source>
</reference>